<keyword evidence="3" id="KW-1185">Reference proteome</keyword>
<dbReference type="Proteomes" id="UP000271974">
    <property type="component" value="Unassembled WGS sequence"/>
</dbReference>
<dbReference type="EMBL" id="RQTK01000578">
    <property type="protein sequence ID" value="RUS77455.1"/>
    <property type="molecule type" value="Genomic_DNA"/>
</dbReference>
<comment type="caution">
    <text evidence="2">The sequence shown here is derived from an EMBL/GenBank/DDBJ whole genome shotgun (WGS) entry which is preliminary data.</text>
</comment>
<feature type="region of interest" description="Disordered" evidence="1">
    <location>
        <begin position="326"/>
        <end position="350"/>
    </location>
</feature>
<name>A0A3S1BCI3_ELYCH</name>
<dbReference type="AlphaFoldDB" id="A0A3S1BCI3"/>
<gene>
    <name evidence="2" type="ORF">EGW08_014761</name>
</gene>
<dbReference type="OrthoDB" id="6120233at2759"/>
<organism evidence="2 3">
    <name type="scientific">Elysia chlorotica</name>
    <name type="common">Eastern emerald elysia</name>
    <name type="synonym">Sea slug</name>
    <dbReference type="NCBI Taxonomy" id="188477"/>
    <lineage>
        <taxon>Eukaryota</taxon>
        <taxon>Metazoa</taxon>
        <taxon>Spiralia</taxon>
        <taxon>Lophotrochozoa</taxon>
        <taxon>Mollusca</taxon>
        <taxon>Gastropoda</taxon>
        <taxon>Heterobranchia</taxon>
        <taxon>Euthyneura</taxon>
        <taxon>Panpulmonata</taxon>
        <taxon>Sacoglossa</taxon>
        <taxon>Placobranchoidea</taxon>
        <taxon>Plakobranchidae</taxon>
        <taxon>Elysia</taxon>
    </lineage>
</organism>
<sequence>MPSREEAGVPDTYVKWLDTILPKMHMHWAKECKENPENIFKSKELKEIQANVSEEFQSWCQWYLKRHFRPKNTPKLKCEGKHRSCAGNEQKEDLTAIRKEMKEKEKSVPHTYRLWTKAFIKQWQEDHLGDQYNTTSSSGTESEAEDGAREAIPDEIIIPLGYSRWLRKFLNAMFSKKGVSLTVPDQRVVGGGLHQFNDSVPEEYRKWARLYIKHILIRYKKFKAEKVAKTRNQEAARPNDCYHKWLFAFQKQWLEQAAYPSVLAENSGPEGERVCQFEATGMDQWHDVIGSSDSEEEHEGSSQTNEIPHEFRHWAQHVLKQWDGKTLNLPPAENKDDHRNNSSDQDIPPRLLNWMTKVMTRIQKKKIKAQRKVEKQEMKMERKEAKAERKAAREGFKAAKRSMKVARKALKFRYI</sequence>
<feature type="region of interest" description="Disordered" evidence="1">
    <location>
        <begin position="368"/>
        <end position="402"/>
    </location>
</feature>
<feature type="compositionally biased region" description="Basic and acidic residues" evidence="1">
    <location>
        <begin position="371"/>
        <end position="397"/>
    </location>
</feature>
<protein>
    <submittedName>
        <fullName evidence="2">Uncharacterized protein</fullName>
    </submittedName>
</protein>
<reference evidence="2 3" key="1">
    <citation type="submission" date="2019-01" db="EMBL/GenBank/DDBJ databases">
        <title>A draft genome assembly of the solar-powered sea slug Elysia chlorotica.</title>
        <authorList>
            <person name="Cai H."/>
            <person name="Li Q."/>
            <person name="Fang X."/>
            <person name="Li J."/>
            <person name="Curtis N.E."/>
            <person name="Altenburger A."/>
            <person name="Shibata T."/>
            <person name="Feng M."/>
            <person name="Maeda T."/>
            <person name="Schwartz J.A."/>
            <person name="Shigenobu S."/>
            <person name="Lundholm N."/>
            <person name="Nishiyama T."/>
            <person name="Yang H."/>
            <person name="Hasebe M."/>
            <person name="Li S."/>
            <person name="Pierce S.K."/>
            <person name="Wang J."/>
        </authorList>
    </citation>
    <scope>NUCLEOTIDE SEQUENCE [LARGE SCALE GENOMIC DNA]</scope>
    <source>
        <strain evidence="2">EC2010</strain>
        <tissue evidence="2">Whole organism of an adult</tissue>
    </source>
</reference>
<evidence type="ECO:0000313" key="2">
    <source>
        <dbReference type="EMBL" id="RUS77455.1"/>
    </source>
</evidence>
<proteinExistence type="predicted"/>
<evidence type="ECO:0000256" key="1">
    <source>
        <dbReference type="SAM" id="MobiDB-lite"/>
    </source>
</evidence>
<accession>A0A3S1BCI3</accession>
<evidence type="ECO:0000313" key="3">
    <source>
        <dbReference type="Proteomes" id="UP000271974"/>
    </source>
</evidence>